<evidence type="ECO:0000313" key="3">
    <source>
        <dbReference type="Proteomes" id="UP001356427"/>
    </source>
</evidence>
<evidence type="ECO:0000313" key="2">
    <source>
        <dbReference type="EMBL" id="KAK6291975.1"/>
    </source>
</evidence>
<evidence type="ECO:0000256" key="1">
    <source>
        <dbReference type="SAM" id="Phobius"/>
    </source>
</evidence>
<accession>A0AAN8KMS5</accession>
<keyword evidence="3" id="KW-1185">Reference proteome</keyword>
<dbReference type="AlphaFoldDB" id="A0AAN8KMS5"/>
<proteinExistence type="predicted"/>
<gene>
    <name evidence="2" type="ORF">J4Q44_G00377600</name>
</gene>
<keyword evidence="1" id="KW-1133">Transmembrane helix</keyword>
<comment type="caution">
    <text evidence="2">The sequence shown here is derived from an EMBL/GenBank/DDBJ whole genome shotgun (WGS) entry which is preliminary data.</text>
</comment>
<organism evidence="2 3">
    <name type="scientific">Coregonus suidteri</name>
    <dbReference type="NCBI Taxonomy" id="861788"/>
    <lineage>
        <taxon>Eukaryota</taxon>
        <taxon>Metazoa</taxon>
        <taxon>Chordata</taxon>
        <taxon>Craniata</taxon>
        <taxon>Vertebrata</taxon>
        <taxon>Euteleostomi</taxon>
        <taxon>Actinopterygii</taxon>
        <taxon>Neopterygii</taxon>
        <taxon>Teleostei</taxon>
        <taxon>Protacanthopterygii</taxon>
        <taxon>Salmoniformes</taxon>
        <taxon>Salmonidae</taxon>
        <taxon>Coregoninae</taxon>
        <taxon>Coregonus</taxon>
    </lineage>
</organism>
<keyword evidence="1" id="KW-0472">Membrane</keyword>
<dbReference type="Proteomes" id="UP001356427">
    <property type="component" value="Unassembled WGS sequence"/>
</dbReference>
<dbReference type="EMBL" id="JAGTTL010000039">
    <property type="protein sequence ID" value="KAK6291975.1"/>
    <property type="molecule type" value="Genomic_DNA"/>
</dbReference>
<protein>
    <submittedName>
        <fullName evidence="2">Uncharacterized protein</fullName>
    </submittedName>
</protein>
<feature type="transmembrane region" description="Helical" evidence="1">
    <location>
        <begin position="5"/>
        <end position="23"/>
    </location>
</feature>
<keyword evidence="1" id="KW-0812">Transmembrane</keyword>
<name>A0AAN8KMS5_9TELE</name>
<feature type="transmembrane region" description="Helical" evidence="1">
    <location>
        <begin position="29"/>
        <end position="50"/>
    </location>
</feature>
<feature type="non-terminal residue" evidence="2">
    <location>
        <position position="1"/>
    </location>
</feature>
<reference evidence="2 3" key="1">
    <citation type="submission" date="2021-04" db="EMBL/GenBank/DDBJ databases">
        <authorList>
            <person name="De Guttry C."/>
            <person name="Zahm M."/>
            <person name="Klopp C."/>
            <person name="Cabau C."/>
            <person name="Louis A."/>
            <person name="Berthelot C."/>
            <person name="Parey E."/>
            <person name="Roest Crollius H."/>
            <person name="Montfort J."/>
            <person name="Robinson-Rechavi M."/>
            <person name="Bucao C."/>
            <person name="Bouchez O."/>
            <person name="Gislard M."/>
            <person name="Lluch J."/>
            <person name="Milhes M."/>
            <person name="Lampietro C."/>
            <person name="Lopez Roques C."/>
            <person name="Donnadieu C."/>
            <person name="Braasch I."/>
            <person name="Desvignes T."/>
            <person name="Postlethwait J."/>
            <person name="Bobe J."/>
            <person name="Wedekind C."/>
            <person name="Guiguen Y."/>
        </authorList>
    </citation>
    <scope>NUCLEOTIDE SEQUENCE [LARGE SCALE GENOMIC DNA]</scope>
    <source>
        <strain evidence="2">Cs_M1</strain>
        <tissue evidence="2">Blood</tissue>
    </source>
</reference>
<sequence length="55" mass="6205">PSNLLIYFILIFQFLICPCNLLGLSNIYFIFFDMLGVVTFASTHSAVVLLHRTAP</sequence>